<reference evidence="2" key="1">
    <citation type="journal article" date="2013" name="Science">
        <title>The Amborella genome and the evolution of flowering plants.</title>
        <authorList>
            <consortium name="Amborella Genome Project"/>
        </authorList>
    </citation>
    <scope>NUCLEOTIDE SEQUENCE [LARGE SCALE GENOMIC DNA]</scope>
</reference>
<dbReference type="AlphaFoldDB" id="W1P9A0"/>
<dbReference type="Proteomes" id="UP000017836">
    <property type="component" value="Unassembled WGS sequence"/>
</dbReference>
<evidence type="ECO:0000313" key="1">
    <source>
        <dbReference type="EMBL" id="ERN04161.1"/>
    </source>
</evidence>
<evidence type="ECO:0000313" key="2">
    <source>
        <dbReference type="Proteomes" id="UP000017836"/>
    </source>
</evidence>
<accession>W1P9A0</accession>
<gene>
    <name evidence="1" type="ORF">AMTR_s00077p00085620</name>
</gene>
<dbReference type="Gramene" id="ERN04161">
    <property type="protein sequence ID" value="ERN04161"/>
    <property type="gene ID" value="AMTR_s00077p00085620"/>
</dbReference>
<sequence length="126" mass="15590">MKKLMRLQYRSLDKIAERKRGWEGKVRFSDLMGINQRFQRINNTYNLGMLRAEIQKEKSRITQISHVDWRRMNILRNRKRFLMPSQSCTWSRWRQQLRAQRIPSPVYYYLFSICTNRRKFRDTISI</sequence>
<name>W1P9A0_AMBTC</name>
<keyword evidence="2" id="KW-1185">Reference proteome</keyword>
<dbReference type="EMBL" id="KI394293">
    <property type="protein sequence ID" value="ERN04161.1"/>
    <property type="molecule type" value="Genomic_DNA"/>
</dbReference>
<organism evidence="1 2">
    <name type="scientific">Amborella trichopoda</name>
    <dbReference type="NCBI Taxonomy" id="13333"/>
    <lineage>
        <taxon>Eukaryota</taxon>
        <taxon>Viridiplantae</taxon>
        <taxon>Streptophyta</taxon>
        <taxon>Embryophyta</taxon>
        <taxon>Tracheophyta</taxon>
        <taxon>Spermatophyta</taxon>
        <taxon>Magnoliopsida</taxon>
        <taxon>Amborellales</taxon>
        <taxon>Amborellaceae</taxon>
        <taxon>Amborella</taxon>
    </lineage>
</organism>
<protein>
    <submittedName>
        <fullName evidence="1">Uncharacterized protein</fullName>
    </submittedName>
</protein>
<dbReference type="HOGENOM" id="CLU_1984576_0_0_1"/>
<proteinExistence type="predicted"/>